<feature type="chain" id="PRO_5047194635" evidence="1">
    <location>
        <begin position="25"/>
        <end position="487"/>
    </location>
</feature>
<evidence type="ECO:0000259" key="3">
    <source>
        <dbReference type="Pfam" id="PF06863"/>
    </source>
</evidence>
<feature type="signal peptide" evidence="1">
    <location>
        <begin position="1"/>
        <end position="24"/>
    </location>
</feature>
<evidence type="ECO:0000313" key="4">
    <source>
        <dbReference type="EMBL" id="WAI52396.1"/>
    </source>
</evidence>
<organism evidence="4 5">
    <name type="scientific">Pseudomonas triclosanedens</name>
    <dbReference type="NCBI Taxonomy" id="2961893"/>
    <lineage>
        <taxon>Bacteria</taxon>
        <taxon>Pseudomonadati</taxon>
        <taxon>Pseudomonadota</taxon>
        <taxon>Gammaproteobacteria</taxon>
        <taxon>Pseudomonadales</taxon>
        <taxon>Pseudomonadaceae</taxon>
        <taxon>Pseudomonas</taxon>
    </lineage>
</organism>
<accession>A0ABY7A5V8</accession>
<dbReference type="RefSeq" id="WP_254476498.1">
    <property type="nucleotide sequence ID" value="NZ_CP113432.1"/>
</dbReference>
<dbReference type="Gene3D" id="2.60.120.600">
    <property type="entry name" value="Domain of unknown function DUF1214, C-terminal domain"/>
    <property type="match status" value="1"/>
</dbReference>
<dbReference type="Pfam" id="PF06742">
    <property type="entry name" value="DUF1214"/>
    <property type="match status" value="1"/>
</dbReference>
<feature type="domain" description="DUF1254" evidence="3">
    <location>
        <begin position="93"/>
        <end position="221"/>
    </location>
</feature>
<evidence type="ECO:0000313" key="5">
    <source>
        <dbReference type="Proteomes" id="UP001163624"/>
    </source>
</evidence>
<sequence length="487" mass="54369">MNSALKTLSAALMLVSVGIPLAHAEDSAPPAKPITLPASGVQMPEEYVKAIARTAYLWGWPMVNQLNRSQTITKAPHPGLLGGILPVAPRGHLGMLHNYITPDETFVTCPNQDVVYGLGFFSLDEEPVIAQVPDFSERFWVYAMYDQRTDQFGELGKPYGTKPGFYLLVGPNWKGEKPEGVEAVIRSPTALNNIIPRIFMDDTDEDRAAIQEKLNQVVFYPLKDFDGKMKTIDWKNTPDIPNPNAAKASGGETRWVIPEKFFDQLPQVLEMVPPQPGEEALYAQFKALVDAAAKDPAVKKLLVDTAVKAEKELIEPFFQWKHNGTPAGNGWTRSANNAQFGYDYFNRTATAKSNMFENRPNETQYFYTDFDNGGAPLNGSHSYEVTFAKGEEPPVQGFWSLTLYNQHHLFSANKLNRYSLGTKNKDLKRNADGSLTLYVGPTSPGQDKESNWLPSPKEPISLYIRSYWGKEPILDGSWKPPVIKKVH</sequence>
<dbReference type="InterPro" id="IPR037049">
    <property type="entry name" value="DUF1214_C_sf"/>
</dbReference>
<evidence type="ECO:0000259" key="2">
    <source>
        <dbReference type="Pfam" id="PF06742"/>
    </source>
</evidence>
<keyword evidence="5" id="KW-1185">Reference proteome</keyword>
<keyword evidence="1" id="KW-0732">Signal</keyword>
<dbReference type="InterPro" id="IPR037050">
    <property type="entry name" value="DUF1254_sf"/>
</dbReference>
<dbReference type="SUPFAM" id="SSF160935">
    <property type="entry name" value="VPA0735-like"/>
    <property type="match status" value="1"/>
</dbReference>
<evidence type="ECO:0000256" key="1">
    <source>
        <dbReference type="SAM" id="SignalP"/>
    </source>
</evidence>
<feature type="domain" description="DUF1214" evidence="2">
    <location>
        <begin position="362"/>
        <end position="470"/>
    </location>
</feature>
<dbReference type="Pfam" id="PF06863">
    <property type="entry name" value="DUF1254"/>
    <property type="match status" value="1"/>
</dbReference>
<dbReference type="InterPro" id="IPR010679">
    <property type="entry name" value="DUF1254"/>
</dbReference>
<gene>
    <name evidence="4" type="ORF">OU419_14440</name>
</gene>
<name>A0ABY7A5V8_9PSED</name>
<dbReference type="Proteomes" id="UP001163624">
    <property type="component" value="Chromosome"/>
</dbReference>
<protein>
    <submittedName>
        <fullName evidence="4">DUF1254 domain-containing protein</fullName>
    </submittedName>
</protein>
<dbReference type="Gene3D" id="2.60.40.1610">
    <property type="entry name" value="Domain of unknown function DUF1254"/>
    <property type="match status" value="1"/>
</dbReference>
<dbReference type="PANTHER" id="PTHR36509:SF2">
    <property type="entry name" value="BLL3101 PROTEIN"/>
    <property type="match status" value="1"/>
</dbReference>
<dbReference type="EMBL" id="CP113432">
    <property type="protein sequence ID" value="WAI52396.1"/>
    <property type="molecule type" value="Genomic_DNA"/>
</dbReference>
<dbReference type="PANTHER" id="PTHR36509">
    <property type="entry name" value="BLL3101 PROTEIN"/>
    <property type="match status" value="1"/>
</dbReference>
<proteinExistence type="predicted"/>
<dbReference type="InterPro" id="IPR010621">
    <property type="entry name" value="DUF1214"/>
</dbReference>
<reference evidence="4" key="1">
    <citation type="submission" date="2022-11" db="EMBL/GenBank/DDBJ databases">
        <title>Pseudomonas triclosanedens sp. nov., a triclosan degrader isolated from activated sludge.</title>
        <authorList>
            <person name="Yin Y."/>
            <person name="Lu Z."/>
        </authorList>
    </citation>
    <scope>NUCLEOTIDE SEQUENCE</scope>
    <source>
        <strain evidence="4">ZM23</strain>
    </source>
</reference>